<sequence length="486" mass="56137">MIFFSIITIFISEIMANFENNLKEIIVLSILSQLGLIMIILSFEFRLIAYYHLLVDAIFKSMLFIATGTVIHSMKNTQYIRLLGNLNEVILYVIIRLLISSIALRNVPFINADTRVKLPTIKLPRFDSKIEDWKAFSDSFRSIIHVRPQLSDIEKFQYLVSSISGDATKIIESIELTDQNYSTAWELLLSRYDDLKSLKKKHIEAKESAKALRELIDYTSRHLRMLKILDVKTLRAWEEETKSRDILEFLKNRNLILERIESRLNDRALKEKELRSKGSHGHSKSQAGNKGAANLKTNSLTSSLNTDKCFLCDGSHLLFVREKFLALLVVDRIKEVKRLKLCINCLRNDHYVGFGHRQGSDKRIGLFGRASRWVKGMSGKILEFRTYKIFTALTTDLQKMYRQVLIQEDDRDFQQILWRFSPEQSLNTVTYDQACASYLAVRCLRQLGEEGKESYPLASHTLLNDTYVDDIISGISTIENARSLQE</sequence>
<evidence type="ECO:0000313" key="7">
    <source>
        <dbReference type="EMBL" id="KAG5332412.1"/>
    </source>
</evidence>
<protein>
    <recommendedName>
        <fullName evidence="2">NADH:ubiquinone reductase (H(+)-translocating)</fullName>
        <ecNumber evidence="2">7.1.1.2</ecNumber>
    </recommendedName>
</protein>
<feature type="transmembrane region" description="Helical" evidence="5">
    <location>
        <begin position="83"/>
        <end position="104"/>
    </location>
</feature>
<dbReference type="GO" id="GO:0008137">
    <property type="term" value="F:NADH dehydrogenase (ubiquinone) activity"/>
    <property type="evidence" value="ECO:0007669"/>
    <property type="project" value="UniProtKB-EC"/>
</dbReference>
<dbReference type="Pfam" id="PF03564">
    <property type="entry name" value="DUF1759"/>
    <property type="match status" value="1"/>
</dbReference>
<dbReference type="AlphaFoldDB" id="A0A836FRM0"/>
<evidence type="ECO:0000259" key="6">
    <source>
        <dbReference type="Pfam" id="PF00361"/>
    </source>
</evidence>
<keyword evidence="5" id="KW-1133">Transmembrane helix</keyword>
<keyword evidence="5" id="KW-0472">Membrane</keyword>
<evidence type="ECO:0000313" key="8">
    <source>
        <dbReference type="Proteomes" id="UP000669903"/>
    </source>
</evidence>
<comment type="catalytic activity">
    <reaction evidence="3">
        <text>a ubiquinone + NADH + 5 H(+)(in) = a ubiquinol + NAD(+) + 4 H(+)(out)</text>
        <dbReference type="Rhea" id="RHEA:29091"/>
        <dbReference type="Rhea" id="RHEA-COMP:9565"/>
        <dbReference type="Rhea" id="RHEA-COMP:9566"/>
        <dbReference type="ChEBI" id="CHEBI:15378"/>
        <dbReference type="ChEBI" id="CHEBI:16389"/>
        <dbReference type="ChEBI" id="CHEBI:17976"/>
        <dbReference type="ChEBI" id="CHEBI:57540"/>
        <dbReference type="ChEBI" id="CHEBI:57945"/>
        <dbReference type="EC" id="7.1.1.2"/>
    </reaction>
</comment>
<dbReference type="Proteomes" id="UP000669903">
    <property type="component" value="Unassembled WGS sequence"/>
</dbReference>
<feature type="non-terminal residue" evidence="7">
    <location>
        <position position="1"/>
    </location>
</feature>
<keyword evidence="5" id="KW-0812">Transmembrane</keyword>
<reference evidence="7" key="1">
    <citation type="submission" date="2020-03" db="EMBL/GenBank/DDBJ databases">
        <title>Relaxed selection underlies rapid genomic changes in the transitions from sociality to social parasitism in ants.</title>
        <authorList>
            <person name="Bi X."/>
        </authorList>
    </citation>
    <scope>NUCLEOTIDE SEQUENCE</scope>
    <source>
        <strain evidence="7">BGI-DK2014a</strain>
        <tissue evidence="7">Whole body</tissue>
    </source>
</reference>
<dbReference type="InterPro" id="IPR005312">
    <property type="entry name" value="DUF1759"/>
</dbReference>
<accession>A0A836FRM0</accession>
<gene>
    <name evidence="7" type="primary">Nd5_5</name>
    <name evidence="7" type="ORF">G6Z76_0009178</name>
</gene>
<dbReference type="PANTHER" id="PTHR47331">
    <property type="entry name" value="PHD-TYPE DOMAIN-CONTAINING PROTEIN"/>
    <property type="match status" value="1"/>
</dbReference>
<organism evidence="7 8">
    <name type="scientific">Acromyrmex charruanus</name>
    <dbReference type="NCBI Taxonomy" id="2715315"/>
    <lineage>
        <taxon>Eukaryota</taxon>
        <taxon>Metazoa</taxon>
        <taxon>Ecdysozoa</taxon>
        <taxon>Arthropoda</taxon>
        <taxon>Hexapoda</taxon>
        <taxon>Insecta</taxon>
        <taxon>Pterygota</taxon>
        <taxon>Neoptera</taxon>
        <taxon>Endopterygota</taxon>
        <taxon>Hymenoptera</taxon>
        <taxon>Apocrita</taxon>
        <taxon>Aculeata</taxon>
        <taxon>Formicoidea</taxon>
        <taxon>Formicidae</taxon>
        <taxon>Myrmicinae</taxon>
        <taxon>Acromyrmex</taxon>
    </lineage>
</organism>
<feature type="non-terminal residue" evidence="7">
    <location>
        <position position="486"/>
    </location>
</feature>
<evidence type="ECO:0000256" key="5">
    <source>
        <dbReference type="SAM" id="Phobius"/>
    </source>
</evidence>
<feature type="domain" description="NADH:quinone oxidoreductase/Mrp antiporter transmembrane" evidence="6">
    <location>
        <begin position="2"/>
        <end position="109"/>
    </location>
</feature>
<feature type="transmembrane region" description="Helical" evidence="5">
    <location>
        <begin position="49"/>
        <end position="71"/>
    </location>
</feature>
<evidence type="ECO:0000256" key="3">
    <source>
        <dbReference type="ARBA" id="ARBA00049551"/>
    </source>
</evidence>
<dbReference type="InterPro" id="IPR001750">
    <property type="entry name" value="ND/Mrp_TM"/>
</dbReference>
<name>A0A836FRM0_9HYME</name>
<evidence type="ECO:0000256" key="1">
    <source>
        <dbReference type="ARBA" id="ARBA00003257"/>
    </source>
</evidence>
<comment type="caution">
    <text evidence="7">The sequence shown here is derived from an EMBL/GenBank/DDBJ whole genome shotgun (WGS) entry which is preliminary data.</text>
</comment>
<feature type="transmembrane region" description="Helical" evidence="5">
    <location>
        <begin position="25"/>
        <end position="43"/>
    </location>
</feature>
<dbReference type="EC" id="7.1.1.2" evidence="2"/>
<evidence type="ECO:0000256" key="4">
    <source>
        <dbReference type="SAM" id="MobiDB-lite"/>
    </source>
</evidence>
<evidence type="ECO:0000256" key="2">
    <source>
        <dbReference type="ARBA" id="ARBA00012944"/>
    </source>
</evidence>
<keyword evidence="8" id="KW-1185">Reference proteome</keyword>
<comment type="function">
    <text evidence="1">Core subunit of the mitochondrial membrane respiratory chain NADH dehydrogenase (Complex I) that is believed to belong to the minimal assembly required for catalysis. Complex I functions in the transfer of electrons from NADH to the respiratory chain. The immediate electron acceptor for the enzyme is believed to be ubiquinone.</text>
</comment>
<dbReference type="Pfam" id="PF00361">
    <property type="entry name" value="Proton_antipo_M"/>
    <property type="match status" value="1"/>
</dbReference>
<feature type="region of interest" description="Disordered" evidence="4">
    <location>
        <begin position="272"/>
        <end position="293"/>
    </location>
</feature>
<dbReference type="EMBL" id="JAANIC010005222">
    <property type="protein sequence ID" value="KAG5332412.1"/>
    <property type="molecule type" value="Genomic_DNA"/>
</dbReference>
<proteinExistence type="predicted"/>